<dbReference type="Gene3D" id="1.10.10.1100">
    <property type="entry name" value="BFD-like [2Fe-2S]-binding domain"/>
    <property type="match status" value="1"/>
</dbReference>
<dbReference type="CDD" id="cd19946">
    <property type="entry name" value="GlpA-like_Fer2_BFD-like"/>
    <property type="match status" value="1"/>
</dbReference>
<dbReference type="AlphaFoldDB" id="L0KAA9"/>
<organism evidence="3 4">
    <name type="scientific">Halobacteroides halobius (strain ATCC 35273 / DSM 5150 / MD-1)</name>
    <dbReference type="NCBI Taxonomy" id="748449"/>
    <lineage>
        <taxon>Bacteria</taxon>
        <taxon>Bacillati</taxon>
        <taxon>Bacillota</taxon>
        <taxon>Clostridia</taxon>
        <taxon>Halanaerobiales</taxon>
        <taxon>Halobacteroidaceae</taxon>
        <taxon>Halobacteroides</taxon>
    </lineage>
</organism>
<dbReference type="KEGG" id="hhl:Halha_2043"/>
<evidence type="ECO:0000313" key="4">
    <source>
        <dbReference type="Proteomes" id="UP000010880"/>
    </source>
</evidence>
<dbReference type="Pfam" id="PF01266">
    <property type="entry name" value="DAO"/>
    <property type="match status" value="1"/>
</dbReference>
<dbReference type="Proteomes" id="UP000010880">
    <property type="component" value="Chromosome"/>
</dbReference>
<dbReference type="STRING" id="748449.Halha_2043"/>
<dbReference type="eggNOG" id="COG0579">
    <property type="taxonomic scope" value="Bacteria"/>
</dbReference>
<dbReference type="InterPro" id="IPR006076">
    <property type="entry name" value="FAD-dep_OxRdtase"/>
</dbReference>
<dbReference type="InterPro" id="IPR052745">
    <property type="entry name" value="G3P_Oxidase/Oxidoreductase"/>
</dbReference>
<dbReference type="SUPFAM" id="SSF54373">
    <property type="entry name" value="FAD-linked reductases, C-terminal domain"/>
    <property type="match status" value="1"/>
</dbReference>
<evidence type="ECO:0000259" key="2">
    <source>
        <dbReference type="Pfam" id="PF04324"/>
    </source>
</evidence>
<evidence type="ECO:0000259" key="1">
    <source>
        <dbReference type="Pfam" id="PF01266"/>
    </source>
</evidence>
<sequence length="510" mass="55648">MSTSWSLDVVFNIIGGIFLKDKTDILIIGGGVTGCFIARELAQYKLNITLVEKEPDICTGTSKANTALLHAGFNADCNKLKGRLNVRGNELYRERIQHELDVPMEWVGALVVAENEDDIPKLEAILKNGQENGVPDLEIVTGARLFELEPNLSDDAVAALFAPTAGIVNPFELTVGLANNAVRNGAEVILEAGVEDIEDYGDYKTVKTAKGAIDAKLVINAAGLYADKIANMVGIDNFEITPRRGEYYLYDKRMEIDVQRTIFPVPTKVSKGIVVTPTDEGNLLIGPNAQEIEDVKDKATTREGLDEVMNGAKKTIPDLSKKGVIKEFAGLRPAIKETEDFLIEASKKVPGFINVAGIQSPGLASSPAIAEMVVEIVKEELGGLTSDPQFNPNYQGPPKFRHMNHQKQAQLVEEDRDYGQIICRCESVTKGEIIDAIHEPVGAKTVNAIKRRVRPGAGRCQGGFCEPKVVEILAEELDIPKTEAKLESENSQLLVEKTKESLLKEVEADE</sequence>
<gene>
    <name evidence="3" type="ordered locus">Halha_2043</name>
</gene>
<dbReference type="Pfam" id="PF04324">
    <property type="entry name" value="Fer2_BFD"/>
    <property type="match status" value="1"/>
</dbReference>
<dbReference type="EMBL" id="CP003359">
    <property type="protein sequence ID" value="AGB41941.1"/>
    <property type="molecule type" value="Genomic_DNA"/>
</dbReference>
<dbReference type="Gene3D" id="3.50.50.60">
    <property type="entry name" value="FAD/NAD(P)-binding domain"/>
    <property type="match status" value="1"/>
</dbReference>
<feature type="domain" description="BFD-like [2Fe-2S]-binding" evidence="2">
    <location>
        <begin position="421"/>
        <end position="475"/>
    </location>
</feature>
<dbReference type="RefSeq" id="WP_015327655.1">
    <property type="nucleotide sequence ID" value="NC_019978.1"/>
</dbReference>
<name>L0KAA9_HALHC</name>
<reference evidence="4" key="1">
    <citation type="submission" date="2012-02" db="EMBL/GenBank/DDBJ databases">
        <title>The complete genome of Halobacteroides halobius DSM 5150.</title>
        <authorList>
            <person name="Lucas S."/>
            <person name="Copeland A."/>
            <person name="Lapidus A."/>
            <person name="Glavina del Rio T."/>
            <person name="Dalin E."/>
            <person name="Tice H."/>
            <person name="Bruce D."/>
            <person name="Goodwin L."/>
            <person name="Pitluck S."/>
            <person name="Peters L."/>
            <person name="Mikhailova N."/>
            <person name="Gu W."/>
            <person name="Kyrpides N."/>
            <person name="Mavromatis K."/>
            <person name="Ivanova N."/>
            <person name="Brettin T."/>
            <person name="Detter J.C."/>
            <person name="Han C."/>
            <person name="Larimer F."/>
            <person name="Land M."/>
            <person name="Hauser L."/>
            <person name="Markowitz V."/>
            <person name="Cheng J.-F."/>
            <person name="Hugenholtz P."/>
            <person name="Woyke T."/>
            <person name="Wu D."/>
            <person name="Tindall B."/>
            <person name="Pomrenke H."/>
            <person name="Brambilla E."/>
            <person name="Klenk H.-P."/>
            <person name="Eisen J.A."/>
        </authorList>
    </citation>
    <scope>NUCLEOTIDE SEQUENCE [LARGE SCALE GENOMIC DNA]</scope>
    <source>
        <strain evidence="4">ATCC 35273 / DSM 5150 / MD-1</strain>
    </source>
</reference>
<dbReference type="PANTHER" id="PTHR42720">
    <property type="entry name" value="GLYCEROL-3-PHOSPHATE DEHYDROGENASE"/>
    <property type="match status" value="1"/>
</dbReference>
<proteinExistence type="predicted"/>
<feature type="domain" description="FAD dependent oxidoreductase" evidence="1">
    <location>
        <begin position="24"/>
        <end position="375"/>
    </location>
</feature>
<dbReference type="InterPro" id="IPR041854">
    <property type="entry name" value="BFD-like_2Fe2S-bd_dom_sf"/>
</dbReference>
<evidence type="ECO:0000313" key="3">
    <source>
        <dbReference type="EMBL" id="AGB41941.1"/>
    </source>
</evidence>
<dbReference type="InterPro" id="IPR007419">
    <property type="entry name" value="BFD-like_2Fe2S-bd_dom"/>
</dbReference>
<dbReference type="InterPro" id="IPR036188">
    <property type="entry name" value="FAD/NAD-bd_sf"/>
</dbReference>
<dbReference type="PANTHER" id="PTHR42720:SF1">
    <property type="entry name" value="GLYCEROL 3-PHOSPHATE OXIDASE"/>
    <property type="match status" value="1"/>
</dbReference>
<accession>L0KAA9</accession>
<dbReference type="HOGENOM" id="CLU_024775_3_1_9"/>
<keyword evidence="4" id="KW-1185">Reference proteome</keyword>
<dbReference type="PATRIC" id="fig|748449.3.peg.1969"/>
<dbReference type="eggNOG" id="COG1251">
    <property type="taxonomic scope" value="Bacteria"/>
</dbReference>
<dbReference type="SUPFAM" id="SSF51905">
    <property type="entry name" value="FAD/NAD(P)-binding domain"/>
    <property type="match status" value="1"/>
</dbReference>
<dbReference type="Gene3D" id="3.30.9.10">
    <property type="entry name" value="D-Amino Acid Oxidase, subunit A, domain 2"/>
    <property type="match status" value="1"/>
</dbReference>
<protein>
    <submittedName>
        <fullName evidence="3">Putative dehydrogenase</fullName>
    </submittedName>
</protein>